<dbReference type="InterPro" id="IPR001810">
    <property type="entry name" value="F-box_dom"/>
</dbReference>
<dbReference type="Proteomes" id="UP000035740">
    <property type="component" value="Unassembled WGS sequence"/>
</dbReference>
<keyword evidence="3" id="KW-1185">Reference proteome</keyword>
<organism evidence="2 3">
    <name type="scientific">Beta vulgaris subsp. vulgaris</name>
    <name type="common">Beet</name>
    <dbReference type="NCBI Taxonomy" id="3555"/>
    <lineage>
        <taxon>Eukaryota</taxon>
        <taxon>Viridiplantae</taxon>
        <taxon>Streptophyta</taxon>
        <taxon>Embryophyta</taxon>
        <taxon>Tracheophyta</taxon>
        <taxon>Spermatophyta</taxon>
        <taxon>Magnoliopsida</taxon>
        <taxon>eudicotyledons</taxon>
        <taxon>Gunneridae</taxon>
        <taxon>Pentapetalae</taxon>
        <taxon>Caryophyllales</taxon>
        <taxon>Chenopodiaceae</taxon>
        <taxon>Betoideae</taxon>
        <taxon>Beta</taxon>
    </lineage>
</organism>
<dbReference type="AlphaFoldDB" id="A0A0J8AYC1"/>
<proteinExistence type="predicted"/>
<evidence type="ECO:0000259" key="1">
    <source>
        <dbReference type="Pfam" id="PF12937"/>
    </source>
</evidence>
<dbReference type="Gene3D" id="1.20.1280.50">
    <property type="match status" value="1"/>
</dbReference>
<feature type="non-terminal residue" evidence="2">
    <location>
        <position position="183"/>
    </location>
</feature>
<feature type="domain" description="F-box" evidence="1">
    <location>
        <begin position="99"/>
        <end position="133"/>
    </location>
</feature>
<dbReference type="InterPro" id="IPR036047">
    <property type="entry name" value="F-box-like_dom_sf"/>
</dbReference>
<dbReference type="SUPFAM" id="SSF81383">
    <property type="entry name" value="F-box domain"/>
    <property type="match status" value="1"/>
</dbReference>
<evidence type="ECO:0000313" key="3">
    <source>
        <dbReference type="Proteomes" id="UP000035740"/>
    </source>
</evidence>
<reference evidence="2 3" key="1">
    <citation type="journal article" date="2014" name="Nature">
        <title>The genome of the recently domesticated crop plant sugar beet (Beta vulgaris).</title>
        <authorList>
            <person name="Dohm J.C."/>
            <person name="Minoche A.E."/>
            <person name="Holtgrawe D."/>
            <person name="Capella-Gutierrez S."/>
            <person name="Zakrzewski F."/>
            <person name="Tafer H."/>
            <person name="Rupp O."/>
            <person name="Sorensen T.R."/>
            <person name="Stracke R."/>
            <person name="Reinhardt R."/>
            <person name="Goesmann A."/>
            <person name="Kraft T."/>
            <person name="Schulz B."/>
            <person name="Stadler P.F."/>
            <person name="Schmidt T."/>
            <person name="Gabaldon T."/>
            <person name="Lehrach H."/>
            <person name="Weisshaar B."/>
            <person name="Himmelbauer H."/>
        </authorList>
    </citation>
    <scope>NUCLEOTIDE SEQUENCE [LARGE SCALE GENOMIC DNA]</scope>
    <source>
        <tissue evidence="2">Taproot</tissue>
    </source>
</reference>
<accession>A0A0J8AYC1</accession>
<dbReference type="EMBL" id="KQ099648">
    <property type="protein sequence ID" value="KMS93721.1"/>
    <property type="molecule type" value="Genomic_DNA"/>
</dbReference>
<evidence type="ECO:0000313" key="2">
    <source>
        <dbReference type="EMBL" id="KMS93721.1"/>
    </source>
</evidence>
<dbReference type="Pfam" id="PF12937">
    <property type="entry name" value="F-box-like"/>
    <property type="match status" value="1"/>
</dbReference>
<protein>
    <recommendedName>
        <fullName evidence="1">F-box domain-containing protein</fullName>
    </recommendedName>
</protein>
<gene>
    <name evidence="2" type="ORF">BVRB_028630</name>
</gene>
<name>A0A0J8AYC1_BETVV</name>
<dbReference type="Gramene" id="KMS93721">
    <property type="protein sequence ID" value="KMS93721"/>
    <property type="gene ID" value="BVRB_028630"/>
</dbReference>
<sequence>MPRIVAFSPATALTRSSQFDNRQAELQSPELKSLQLKWLSSPRTKTNASNIKGAPIELDFDQSDDTIGVFRLIDSQAPPVFDRPDQRWTDDIHELPLESIAVYLSMAELSSVMRTCRRWRSAFSHDSVWRMVYARTSHPQVISRRSHARSWRSLCLSGPRLSIPELLSLQPEHCYFDMTPPLP</sequence>